<dbReference type="OrthoDB" id="511529at2759"/>
<evidence type="ECO:0000256" key="2">
    <source>
        <dbReference type="ARBA" id="ARBA00022833"/>
    </source>
</evidence>
<protein>
    <submittedName>
        <fullName evidence="5">Transcription factor TFIIB</fullName>
    </submittedName>
</protein>
<dbReference type="PANTHER" id="PTHR48428:SF1">
    <property type="entry name" value="PLANT-SPECIFIC TFIIB-RELATED PROTEIN PTF2"/>
    <property type="match status" value="1"/>
</dbReference>
<dbReference type="CDD" id="cd00043">
    <property type="entry name" value="CYCLIN_SF"/>
    <property type="match status" value="1"/>
</dbReference>
<dbReference type="Gene3D" id="1.10.472.170">
    <property type="match status" value="1"/>
</dbReference>
<dbReference type="Proteomes" id="UP000283530">
    <property type="component" value="Unassembled WGS sequence"/>
</dbReference>
<keyword evidence="1" id="KW-0863">Zinc-finger</keyword>
<evidence type="ECO:0000259" key="4">
    <source>
        <dbReference type="Pfam" id="PF21886"/>
    </source>
</evidence>
<comment type="caution">
    <text evidence="5">The sequence shown here is derived from an EMBL/GenBank/DDBJ whole genome shotgun (WGS) entry which is preliminary data.</text>
</comment>
<keyword evidence="6" id="KW-1185">Reference proteome</keyword>
<dbReference type="GO" id="GO:0008270">
    <property type="term" value="F:zinc ion binding"/>
    <property type="evidence" value="ECO:0007669"/>
    <property type="project" value="UniProtKB-KW"/>
</dbReference>
<evidence type="ECO:0000313" key="6">
    <source>
        <dbReference type="Proteomes" id="UP000283530"/>
    </source>
</evidence>
<dbReference type="STRING" id="337451.A0A3S4P428"/>
<reference evidence="5 6" key="1">
    <citation type="journal article" date="2019" name="Nat. Plants">
        <title>Stout camphor tree genome fills gaps in understanding of flowering plant genome evolution.</title>
        <authorList>
            <person name="Chaw S.M."/>
            <person name="Liu Y.C."/>
            <person name="Wu Y.W."/>
            <person name="Wang H.Y."/>
            <person name="Lin C.I."/>
            <person name="Wu C.S."/>
            <person name="Ke H.M."/>
            <person name="Chang L.Y."/>
            <person name="Hsu C.Y."/>
            <person name="Yang H.T."/>
            <person name="Sudianto E."/>
            <person name="Hsu M.H."/>
            <person name="Wu K.P."/>
            <person name="Wang L.N."/>
            <person name="Leebens-Mack J.H."/>
            <person name="Tsai I.J."/>
        </authorList>
    </citation>
    <scope>NUCLEOTIDE SEQUENCE [LARGE SCALE GENOMIC DNA]</scope>
    <source>
        <strain evidence="6">cv. Chaw 1501</strain>
        <tissue evidence="5">Young leaves</tissue>
    </source>
</reference>
<feature type="domain" description="BRF2-like C-terminal" evidence="4">
    <location>
        <begin position="215"/>
        <end position="319"/>
    </location>
</feature>
<name>A0A3S4P428_9MAGN</name>
<dbReference type="InterPro" id="IPR054078">
    <property type="entry name" value="BRF2-like_C"/>
</dbReference>
<dbReference type="Gene3D" id="1.10.472.10">
    <property type="entry name" value="Cyclin-like"/>
    <property type="match status" value="1"/>
</dbReference>
<dbReference type="Pfam" id="PF21886">
    <property type="entry name" value="BRF2-like_C_cyclin_rpt"/>
    <property type="match status" value="1"/>
</dbReference>
<dbReference type="GO" id="GO:0017025">
    <property type="term" value="F:TBP-class protein binding"/>
    <property type="evidence" value="ECO:0007669"/>
    <property type="project" value="InterPro"/>
</dbReference>
<evidence type="ECO:0000313" key="5">
    <source>
        <dbReference type="EMBL" id="RWR85385.1"/>
    </source>
</evidence>
<dbReference type="InterPro" id="IPR013150">
    <property type="entry name" value="TFIIB_cyclin"/>
</dbReference>
<keyword evidence="2" id="KW-0862">Zinc</keyword>
<accession>A0A3S4P428</accession>
<dbReference type="PANTHER" id="PTHR48428">
    <property type="entry name" value="PLANT-SPECIFIC TFIIB-RELATED PROTEIN PTF2"/>
    <property type="match status" value="1"/>
</dbReference>
<dbReference type="AlphaFoldDB" id="A0A3S4P428"/>
<proteinExistence type="predicted"/>
<gene>
    <name evidence="5" type="ORF">CKAN_01424800</name>
</gene>
<keyword evidence="1" id="KW-0479">Metal-binding</keyword>
<dbReference type="SUPFAM" id="SSF47954">
    <property type="entry name" value="Cyclin-like"/>
    <property type="match status" value="2"/>
</dbReference>
<dbReference type="InterPro" id="IPR053340">
    <property type="entry name" value="PTF2"/>
</dbReference>
<evidence type="ECO:0000256" key="1">
    <source>
        <dbReference type="ARBA" id="ARBA00022771"/>
    </source>
</evidence>
<dbReference type="EMBL" id="QPKB01000005">
    <property type="protein sequence ID" value="RWR85385.1"/>
    <property type="molecule type" value="Genomic_DNA"/>
</dbReference>
<dbReference type="Pfam" id="PF00382">
    <property type="entry name" value="TFIIB"/>
    <property type="match status" value="1"/>
</dbReference>
<dbReference type="InterPro" id="IPR036915">
    <property type="entry name" value="Cyclin-like_sf"/>
</dbReference>
<sequence>MQDANYGGVVSVYTNRKSPGLCRGHYVQLGAWSFMETSSLCKNCKERTIIFDSPSNTYVCSSCGVEQCGILVSHFEGSFNAPPGTFVRIGTSEYKYRDKKRFEAQNQINDVASSLGLSSENSDKVYQMIKQITDNEFGAGNWFSILIAACVLVVIRQKCLPLSISEIAAVTGSNVYEIGRMFARVTEFLDLKLPKFDAVASFERAIRSCNCLSKIPAEKLDQMLKQGRLLLQCCVKWFLTTGRQPMPVIAAVSMFVAEVNEVDIRIVDIAKELYAGVTTSKRRYKELKETLVKVAQALPWGKDVTEKNLVKNAPLILQYMAMKSMQDSKNSGLDSEELSGFNLKKMVSECMRKETEYSVAGYMVENDSQYFSVKDRNGMVCCDVLERLKLSEDCLWKRYMEYLNGSAYVESTMREAVVKGPGRKRKRGSMILGCEDWWMENSDLCNRLSLNQILERNVGFDTPPPSFLAGMKARKKRREKINSAKLRLSKVMQPVAAGLGGKKYISSFKKSKDGKECEQEGETRNIDSEDCIIELLLLHGANEEQIEQGHYNTLLDLHIFNSLGGKRFAF</sequence>
<feature type="domain" description="Transcription factor TFIIB cyclin-like" evidence="3">
    <location>
        <begin position="99"/>
        <end position="184"/>
    </location>
</feature>
<organism evidence="5 6">
    <name type="scientific">Cinnamomum micranthum f. kanehirae</name>
    <dbReference type="NCBI Taxonomy" id="337451"/>
    <lineage>
        <taxon>Eukaryota</taxon>
        <taxon>Viridiplantae</taxon>
        <taxon>Streptophyta</taxon>
        <taxon>Embryophyta</taxon>
        <taxon>Tracheophyta</taxon>
        <taxon>Spermatophyta</taxon>
        <taxon>Magnoliopsida</taxon>
        <taxon>Magnoliidae</taxon>
        <taxon>Laurales</taxon>
        <taxon>Lauraceae</taxon>
        <taxon>Cinnamomum</taxon>
    </lineage>
</organism>
<evidence type="ECO:0000259" key="3">
    <source>
        <dbReference type="Pfam" id="PF00382"/>
    </source>
</evidence>